<gene>
    <name evidence="4" type="ORF">U0R10_10450</name>
</gene>
<dbReference type="PROSITE" id="PS00583">
    <property type="entry name" value="PFKB_KINASES_1"/>
    <property type="match status" value="1"/>
</dbReference>
<keyword evidence="5" id="KW-1185">Reference proteome</keyword>
<comment type="caution">
    <text evidence="4">The sequence shown here is derived from an EMBL/GenBank/DDBJ whole genome shotgun (WGS) entry which is preliminary data.</text>
</comment>
<dbReference type="EMBL" id="JBBKXZ010000004">
    <property type="protein sequence ID" value="MFD3395040.1"/>
    <property type="molecule type" value="Genomic_DNA"/>
</dbReference>
<sequence length="322" mass="35317">MNSKRLDALLAQISQLNMAVIGDFALDFYFDINPTSSEFSVETGQEVHICQQPKSYLGGAGNVAKNLANLGVNVDAYGIKGDDVFGREMAHQADKWHISTEHLLTIPGLDTPTYTKPMRDQMEQNRLDFGTRNLDFQQHANSLLSQLQSSINSYQWVIINEQFRLPLLNKETLGQLQTFLGTNAIADLRSLGNEAKSTLLKVNEAELTKIIGTLTDIETQLKQWVNQRNKPVLATLGEKGMIYASPTEFHWQKAIPVHCPIDTVGAGDMVVAAFSAAKAAGATHQEACEFASLAVHISIQKIGETGSANPQEIKNVHDAIGN</sequence>
<dbReference type="PANTHER" id="PTHR46969">
    <property type="entry name" value="BIFUNCTIONAL PROTEIN HLDE"/>
    <property type="match status" value="1"/>
</dbReference>
<dbReference type="SUPFAM" id="SSF53613">
    <property type="entry name" value="Ribokinase-like"/>
    <property type="match status" value="1"/>
</dbReference>
<evidence type="ECO:0000256" key="1">
    <source>
        <dbReference type="ARBA" id="ARBA00022679"/>
    </source>
</evidence>
<dbReference type="InterPro" id="IPR011611">
    <property type="entry name" value="PfkB_dom"/>
</dbReference>
<reference evidence="4 5" key="1">
    <citation type="submission" date="2024-03" db="EMBL/GenBank/DDBJ databases">
        <title>Aquirufa genome sequencing.</title>
        <authorList>
            <person name="Pitt A."/>
            <person name="Hahn M.W."/>
        </authorList>
    </citation>
    <scope>NUCLEOTIDE SEQUENCE [LARGE SCALE GENOMIC DNA]</scope>
    <source>
        <strain evidence="4 5">OSTEICH-129V</strain>
    </source>
</reference>
<keyword evidence="2 4" id="KW-0418">Kinase</keyword>
<accession>A0ABW6DG32</accession>
<dbReference type="InterPro" id="IPR002173">
    <property type="entry name" value="Carboh/pur_kinase_PfkB_CS"/>
</dbReference>
<evidence type="ECO:0000313" key="5">
    <source>
        <dbReference type="Proteomes" id="UP001598138"/>
    </source>
</evidence>
<organism evidence="4 5">
    <name type="scientific">Aquirufa avitistagni</name>
    <dbReference type="NCBI Taxonomy" id="3104728"/>
    <lineage>
        <taxon>Bacteria</taxon>
        <taxon>Pseudomonadati</taxon>
        <taxon>Bacteroidota</taxon>
        <taxon>Cytophagia</taxon>
        <taxon>Cytophagales</taxon>
        <taxon>Flectobacillaceae</taxon>
        <taxon>Aquirufa</taxon>
    </lineage>
</organism>
<dbReference type="Gene3D" id="3.40.1190.20">
    <property type="match status" value="1"/>
</dbReference>
<feature type="domain" description="Carbohydrate kinase PfkB" evidence="3">
    <location>
        <begin position="30"/>
        <end position="307"/>
    </location>
</feature>
<dbReference type="GO" id="GO:0016301">
    <property type="term" value="F:kinase activity"/>
    <property type="evidence" value="ECO:0007669"/>
    <property type="project" value="UniProtKB-KW"/>
</dbReference>
<dbReference type="InterPro" id="IPR029056">
    <property type="entry name" value="Ribokinase-like"/>
</dbReference>
<dbReference type="Pfam" id="PF00294">
    <property type="entry name" value="PfkB"/>
    <property type="match status" value="1"/>
</dbReference>
<dbReference type="PANTHER" id="PTHR46969:SF1">
    <property type="entry name" value="BIFUNCTIONAL PROTEIN HLDE"/>
    <property type="match status" value="1"/>
</dbReference>
<evidence type="ECO:0000259" key="3">
    <source>
        <dbReference type="Pfam" id="PF00294"/>
    </source>
</evidence>
<evidence type="ECO:0000313" key="4">
    <source>
        <dbReference type="EMBL" id="MFD3395040.1"/>
    </source>
</evidence>
<name>A0ABW6DG32_9BACT</name>
<evidence type="ECO:0000256" key="2">
    <source>
        <dbReference type="ARBA" id="ARBA00022777"/>
    </source>
</evidence>
<dbReference type="Proteomes" id="UP001598138">
    <property type="component" value="Unassembled WGS sequence"/>
</dbReference>
<protein>
    <submittedName>
        <fullName evidence="4">PfkB family carbohydrate kinase</fullName>
    </submittedName>
</protein>
<keyword evidence="1" id="KW-0808">Transferase</keyword>
<dbReference type="PROSITE" id="PS00584">
    <property type="entry name" value="PFKB_KINASES_2"/>
    <property type="match status" value="1"/>
</dbReference>
<dbReference type="RefSeq" id="WP_377983916.1">
    <property type="nucleotide sequence ID" value="NZ_JBBKXZ010000004.1"/>
</dbReference>
<proteinExistence type="predicted"/>